<evidence type="ECO:0000313" key="3">
    <source>
        <dbReference type="EMBL" id="MPY57117.1"/>
    </source>
</evidence>
<accession>A0A5N8XCJ3</accession>
<keyword evidence="4" id="KW-1185">Reference proteome</keyword>
<evidence type="ECO:0000313" key="4">
    <source>
        <dbReference type="Proteomes" id="UP000400924"/>
    </source>
</evidence>
<evidence type="ECO:0000256" key="2">
    <source>
        <dbReference type="SAM" id="Phobius"/>
    </source>
</evidence>
<protein>
    <submittedName>
        <fullName evidence="3">Uncharacterized protein</fullName>
    </submittedName>
</protein>
<dbReference type="AlphaFoldDB" id="A0A5N8XCJ3"/>
<name>A0A5N8XCJ3_9ACTN</name>
<proteinExistence type="predicted"/>
<keyword evidence="2" id="KW-0812">Transmembrane</keyword>
<reference evidence="3 4" key="1">
    <citation type="submission" date="2019-07" db="EMBL/GenBank/DDBJ databases">
        <title>New species of Amycolatopsis and Streptomyces.</title>
        <authorList>
            <person name="Duangmal K."/>
            <person name="Teo W.F.A."/>
            <person name="Lipun K."/>
        </authorList>
    </citation>
    <scope>NUCLEOTIDE SEQUENCE [LARGE SCALE GENOMIC DNA]</scope>
    <source>
        <strain evidence="3 4">NBRC 106415</strain>
    </source>
</reference>
<gene>
    <name evidence="3" type="ORF">FNH08_07985</name>
</gene>
<organism evidence="3 4">
    <name type="scientific">Streptomyces spongiae</name>
    <dbReference type="NCBI Taxonomy" id="565072"/>
    <lineage>
        <taxon>Bacteria</taxon>
        <taxon>Bacillati</taxon>
        <taxon>Actinomycetota</taxon>
        <taxon>Actinomycetes</taxon>
        <taxon>Kitasatosporales</taxon>
        <taxon>Streptomycetaceae</taxon>
        <taxon>Streptomyces</taxon>
    </lineage>
</organism>
<dbReference type="EMBL" id="VJZC01000033">
    <property type="protein sequence ID" value="MPY57117.1"/>
    <property type="molecule type" value="Genomic_DNA"/>
</dbReference>
<keyword evidence="2" id="KW-0472">Membrane</keyword>
<sequence>MSTTRLIKVLFRLGVVVFLLGGLCIVVGQALGLAAGDVGWVASVETAVGPPTFITAGVTGLLAYALTYVKAAEPGPEADPSPAPEAQPAHVAPRSE</sequence>
<keyword evidence="2" id="KW-1133">Transmembrane helix</keyword>
<feature type="region of interest" description="Disordered" evidence="1">
    <location>
        <begin position="73"/>
        <end position="96"/>
    </location>
</feature>
<comment type="caution">
    <text evidence="3">The sequence shown here is derived from an EMBL/GenBank/DDBJ whole genome shotgun (WGS) entry which is preliminary data.</text>
</comment>
<evidence type="ECO:0000256" key="1">
    <source>
        <dbReference type="SAM" id="MobiDB-lite"/>
    </source>
</evidence>
<feature type="transmembrane region" description="Helical" evidence="2">
    <location>
        <begin position="51"/>
        <end position="69"/>
    </location>
</feature>
<dbReference type="OrthoDB" id="5195090at2"/>
<feature type="transmembrane region" description="Helical" evidence="2">
    <location>
        <begin position="9"/>
        <end position="31"/>
    </location>
</feature>
<dbReference type="Proteomes" id="UP000400924">
    <property type="component" value="Unassembled WGS sequence"/>
</dbReference>